<evidence type="ECO:0000313" key="12">
    <source>
        <dbReference type="WBParaSite" id="SPAL_0001380000.1"/>
    </source>
</evidence>
<dbReference type="PANTHER" id="PTHR22760">
    <property type="entry name" value="GLYCOSYLTRANSFERASE"/>
    <property type="match status" value="1"/>
</dbReference>
<evidence type="ECO:0000256" key="6">
    <source>
        <dbReference type="ARBA" id="ARBA00022692"/>
    </source>
</evidence>
<dbReference type="UniPathway" id="UPA00378"/>
<evidence type="ECO:0000256" key="4">
    <source>
        <dbReference type="ARBA" id="ARBA00022676"/>
    </source>
</evidence>
<evidence type="ECO:0000256" key="5">
    <source>
        <dbReference type="ARBA" id="ARBA00022679"/>
    </source>
</evidence>
<sequence>MARKNINTVIRRNNRIEKAKSDRKPLSSSTSQAAYAVSKEPEEKLYFPSDSYDTDTAPGCNSVLKIIISLRISSAFYGLIMDCDEVYNYWEPLHLFLYGNGLQTWEYSPLYAIRSYFYIYLHSLPAQFIMNLSSHSKIFIFYAIRCILGIICASSDTLLYYSLCKKFSNSIGIIYIVFTLLAPGMFISSTAFLPSSFSMVLCTLTIAAYLREKYFIAIFCTATSALLGWPFAAVLGFPIVMHMVFIYYKKYMLKFILYSILSGALISTPMIYFDSLYFGKTVFAPLNIVLYNVFSSHGPDLYGTAPLTYYLKNLFLNWNIGFPLLFLSLPLSWLAYKKVRRDDAKYFKKINYESFIPLLLIFCTLMLWFAIFFLQPHKEERFMFPVYPLIAILASVAVDGIAKLFKNSTVLIILLLAVFGGFSITRNIALTKYYSAPTTIFKEFNDYLIEHSQDLDFSVMQDPVNLCMGDEWYEFPSSFFLPHKIADRFNRKRTIKLQFIRSGFKGLLPKYYEQGKLLDVTRKIPTDMNDQNKEETSRYVSLSSCDYLVKLNKGNDDMYKELSKEFVPIIKQPYLNADKTSSAVRAFYTPLYSDDALHWASYEILKHR</sequence>
<feature type="transmembrane region" description="Helical" evidence="10">
    <location>
        <begin position="382"/>
        <end position="402"/>
    </location>
</feature>
<dbReference type="GO" id="GO:0000026">
    <property type="term" value="F:alpha-1,2-mannosyltransferase activity"/>
    <property type="evidence" value="ECO:0007669"/>
    <property type="project" value="TreeGrafter"/>
</dbReference>
<feature type="transmembrane region" description="Helical" evidence="10">
    <location>
        <begin position="315"/>
        <end position="336"/>
    </location>
</feature>
<evidence type="ECO:0000256" key="3">
    <source>
        <dbReference type="ARBA" id="ARBA00007063"/>
    </source>
</evidence>
<name>A0A0N5C786_STREA</name>
<dbReference type="AlphaFoldDB" id="A0A0N5C786"/>
<dbReference type="WBParaSite" id="SPAL_0001380000.1">
    <property type="protein sequence ID" value="SPAL_0001380000.1"/>
    <property type="gene ID" value="SPAL_0001380000"/>
</dbReference>
<comment type="subcellular location">
    <subcellularLocation>
        <location evidence="1 10">Endoplasmic reticulum membrane</location>
        <topology evidence="1 10">Multi-pass membrane protein</topology>
    </subcellularLocation>
</comment>
<feature type="transmembrane region" description="Helical" evidence="10">
    <location>
        <begin position="255"/>
        <end position="273"/>
    </location>
</feature>
<dbReference type="PANTHER" id="PTHR22760:SF2">
    <property type="entry name" value="ALPHA-1,2-MANNOSYLTRANSFERASE ALG9"/>
    <property type="match status" value="1"/>
</dbReference>
<keyword evidence="6 10" id="KW-0812">Transmembrane</keyword>
<keyword evidence="4 10" id="KW-0328">Glycosyltransferase</keyword>
<dbReference type="STRING" id="174720.A0A0N5C786"/>
<keyword evidence="7 10" id="KW-0256">Endoplasmic reticulum</keyword>
<accession>A0A0N5C786</accession>
<evidence type="ECO:0000256" key="8">
    <source>
        <dbReference type="ARBA" id="ARBA00022989"/>
    </source>
</evidence>
<protein>
    <recommendedName>
        <fullName evidence="10">Mannosyltransferase</fullName>
        <ecNumber evidence="10">2.4.1.-</ecNumber>
    </recommendedName>
</protein>
<feature type="transmembrane region" description="Helical" evidence="10">
    <location>
        <begin position="167"/>
        <end position="184"/>
    </location>
</feature>
<feature type="transmembrane region" description="Helical" evidence="10">
    <location>
        <begin position="356"/>
        <end position="376"/>
    </location>
</feature>
<keyword evidence="11" id="KW-1185">Reference proteome</keyword>
<feature type="transmembrane region" description="Helical" evidence="10">
    <location>
        <begin position="216"/>
        <end position="248"/>
    </location>
</feature>
<proteinExistence type="inferred from homology"/>
<evidence type="ECO:0000256" key="10">
    <source>
        <dbReference type="RuleBase" id="RU363075"/>
    </source>
</evidence>
<evidence type="ECO:0000256" key="7">
    <source>
        <dbReference type="ARBA" id="ARBA00022824"/>
    </source>
</evidence>
<evidence type="ECO:0000256" key="9">
    <source>
        <dbReference type="ARBA" id="ARBA00023136"/>
    </source>
</evidence>
<keyword evidence="8 10" id="KW-1133">Transmembrane helix</keyword>
<dbReference type="Pfam" id="PF03901">
    <property type="entry name" value="Glyco_transf_22"/>
    <property type="match status" value="1"/>
</dbReference>
<evidence type="ECO:0000256" key="2">
    <source>
        <dbReference type="ARBA" id="ARBA00004922"/>
    </source>
</evidence>
<reference evidence="12" key="1">
    <citation type="submission" date="2017-02" db="UniProtKB">
        <authorList>
            <consortium name="WormBaseParasite"/>
        </authorList>
    </citation>
    <scope>IDENTIFICATION</scope>
</reference>
<keyword evidence="9 10" id="KW-0472">Membrane</keyword>
<feature type="transmembrane region" description="Helical" evidence="10">
    <location>
        <begin position="409"/>
        <end position="429"/>
    </location>
</feature>
<dbReference type="GO" id="GO:0006487">
    <property type="term" value="P:protein N-linked glycosylation"/>
    <property type="evidence" value="ECO:0007669"/>
    <property type="project" value="TreeGrafter"/>
</dbReference>
<dbReference type="GO" id="GO:0005789">
    <property type="term" value="C:endoplasmic reticulum membrane"/>
    <property type="evidence" value="ECO:0007669"/>
    <property type="project" value="UniProtKB-SubCell"/>
</dbReference>
<organism evidence="11 12">
    <name type="scientific">Strongyloides papillosus</name>
    <name type="common">Intestinal threadworm</name>
    <dbReference type="NCBI Taxonomy" id="174720"/>
    <lineage>
        <taxon>Eukaryota</taxon>
        <taxon>Metazoa</taxon>
        <taxon>Ecdysozoa</taxon>
        <taxon>Nematoda</taxon>
        <taxon>Chromadorea</taxon>
        <taxon>Rhabditida</taxon>
        <taxon>Tylenchina</taxon>
        <taxon>Panagrolaimomorpha</taxon>
        <taxon>Strongyloidoidea</taxon>
        <taxon>Strongyloididae</taxon>
        <taxon>Strongyloides</taxon>
    </lineage>
</organism>
<dbReference type="InterPro" id="IPR005599">
    <property type="entry name" value="GPI_mannosylTrfase"/>
</dbReference>
<comment type="similarity">
    <text evidence="3 10">Belongs to the glycosyltransferase 22 family.</text>
</comment>
<evidence type="ECO:0000256" key="1">
    <source>
        <dbReference type="ARBA" id="ARBA00004477"/>
    </source>
</evidence>
<comment type="pathway">
    <text evidence="2">Protein modification; protein glycosylation.</text>
</comment>
<dbReference type="Proteomes" id="UP000046392">
    <property type="component" value="Unplaced"/>
</dbReference>
<dbReference type="EC" id="2.4.1.-" evidence="10"/>
<feature type="transmembrane region" description="Helical" evidence="10">
    <location>
        <begin position="139"/>
        <end position="161"/>
    </location>
</feature>
<keyword evidence="5" id="KW-0808">Transferase</keyword>
<evidence type="ECO:0000313" key="11">
    <source>
        <dbReference type="Proteomes" id="UP000046392"/>
    </source>
</evidence>